<evidence type="ECO:0000313" key="1">
    <source>
        <dbReference type="EMBL" id="KAF6397031.1"/>
    </source>
</evidence>
<gene>
    <name evidence="1" type="ORF">HJG63_009703</name>
</gene>
<organism evidence="1 2">
    <name type="scientific">Rousettus aegyptiacus</name>
    <name type="common">Egyptian fruit bat</name>
    <name type="synonym">Pteropus aegyptiacus</name>
    <dbReference type="NCBI Taxonomy" id="9407"/>
    <lineage>
        <taxon>Eukaryota</taxon>
        <taxon>Metazoa</taxon>
        <taxon>Chordata</taxon>
        <taxon>Craniata</taxon>
        <taxon>Vertebrata</taxon>
        <taxon>Euteleostomi</taxon>
        <taxon>Mammalia</taxon>
        <taxon>Eutheria</taxon>
        <taxon>Laurasiatheria</taxon>
        <taxon>Chiroptera</taxon>
        <taxon>Yinpterochiroptera</taxon>
        <taxon>Pteropodoidea</taxon>
        <taxon>Pteropodidae</taxon>
        <taxon>Rousettinae</taxon>
        <taxon>Rousettus</taxon>
    </lineage>
</organism>
<sequence>MGINVVKAFLKDLARSVCVDLGASQRVDCNEQSHPFFHFSRICGTFYLMRQSSSSTLPGPSLRRICSTSEETQCSLPPPGLPPPQPASLSRGKRHWMLVAPLAKVNHADIFSKFQGCCRKPCYTSLGGLDLGAHRQTVLQGAGAKKRKEIPIPMFTETTCASADLKHSRERWGRRLDFLLLQVGSESKIYSFVTFEFLVLSQGCFKVYRGG</sequence>
<keyword evidence="2" id="KW-1185">Reference proteome</keyword>
<reference evidence="1 2" key="1">
    <citation type="journal article" date="2020" name="Nature">
        <title>Six reference-quality genomes reveal evolution of bat adaptations.</title>
        <authorList>
            <person name="Jebb D."/>
            <person name="Huang Z."/>
            <person name="Pippel M."/>
            <person name="Hughes G.M."/>
            <person name="Lavrichenko K."/>
            <person name="Devanna P."/>
            <person name="Winkler S."/>
            <person name="Jermiin L.S."/>
            <person name="Skirmuntt E.C."/>
            <person name="Katzourakis A."/>
            <person name="Burkitt-Gray L."/>
            <person name="Ray D.A."/>
            <person name="Sullivan K.A.M."/>
            <person name="Roscito J.G."/>
            <person name="Kirilenko B.M."/>
            <person name="Davalos L.M."/>
            <person name="Corthals A.P."/>
            <person name="Power M.L."/>
            <person name="Jones G."/>
            <person name="Ransome R.D."/>
            <person name="Dechmann D.K.N."/>
            <person name="Locatelli A.G."/>
            <person name="Puechmaille S.J."/>
            <person name="Fedrigo O."/>
            <person name="Jarvis E.D."/>
            <person name="Hiller M."/>
            <person name="Vernes S.C."/>
            <person name="Myers E.W."/>
            <person name="Teeling E.C."/>
        </authorList>
    </citation>
    <scope>NUCLEOTIDE SEQUENCE [LARGE SCALE GENOMIC DNA]</scope>
    <source>
        <strain evidence="1">MRouAeg1</strain>
        <tissue evidence="1">Muscle</tissue>
    </source>
</reference>
<proteinExistence type="predicted"/>
<comment type="caution">
    <text evidence="1">The sequence shown here is derived from an EMBL/GenBank/DDBJ whole genome shotgun (WGS) entry which is preliminary data.</text>
</comment>
<dbReference type="Proteomes" id="UP000593571">
    <property type="component" value="Unassembled WGS sequence"/>
</dbReference>
<dbReference type="AlphaFoldDB" id="A0A7J8BEV6"/>
<evidence type="ECO:0000313" key="2">
    <source>
        <dbReference type="Proteomes" id="UP000593571"/>
    </source>
</evidence>
<accession>A0A7J8BEV6</accession>
<dbReference type="EMBL" id="JACASE010000017">
    <property type="protein sequence ID" value="KAF6397031.1"/>
    <property type="molecule type" value="Genomic_DNA"/>
</dbReference>
<protein>
    <submittedName>
        <fullName evidence="1">Uncharacterized protein</fullName>
    </submittedName>
</protein>
<name>A0A7J8BEV6_ROUAE</name>